<evidence type="ECO:0000256" key="1">
    <source>
        <dbReference type="SAM" id="MobiDB-lite"/>
    </source>
</evidence>
<accession>A0ABT7C1Y7</accession>
<dbReference type="InterPro" id="IPR008538">
    <property type="entry name" value="Uma2"/>
</dbReference>
<feature type="domain" description="Putative restriction endonuclease" evidence="2">
    <location>
        <begin position="26"/>
        <end position="190"/>
    </location>
</feature>
<organism evidence="3 4">
    <name type="scientific">Roseofilum casamattae BLCC-M143</name>
    <dbReference type="NCBI Taxonomy" id="3022442"/>
    <lineage>
        <taxon>Bacteria</taxon>
        <taxon>Bacillati</taxon>
        <taxon>Cyanobacteriota</taxon>
        <taxon>Cyanophyceae</taxon>
        <taxon>Desertifilales</taxon>
        <taxon>Desertifilaceae</taxon>
        <taxon>Roseofilum</taxon>
        <taxon>Roseofilum casamattae</taxon>
    </lineage>
</organism>
<keyword evidence="3" id="KW-0378">Hydrolase</keyword>
<sequence length="281" mass="32720">MSVQLMDEQPPQSQEQEEERIPLPPTDLPYDDGEPLESNRHRIAMNVLINSLHQAYQGRNDYYSSGNMFVYYSTQQIKNNDFTSTSLSNLRGPDFFVVLDVDGTQDRRSWIVWEEQGRYPDVVVEFMSPSTASIDRKEKKQLYEKVWKTRDYFIYDPFNSESLQGWNLQGNHKYQDIVPNDRGWLWCASLGLWLGPWNGELVKVDAPWLRFYDANGNLVLLPEEVAVQEQERANTAELERDREQERADRAEAVAEVKERENQQLREHLAALGIDPDNLTSS</sequence>
<protein>
    <submittedName>
        <fullName evidence="3">Uma2 family endonuclease</fullName>
    </submittedName>
</protein>
<keyword evidence="4" id="KW-1185">Reference proteome</keyword>
<gene>
    <name evidence="3" type="ORF">PMH09_19920</name>
</gene>
<dbReference type="EMBL" id="JAQOSQ010000035">
    <property type="protein sequence ID" value="MDJ1185458.1"/>
    <property type="molecule type" value="Genomic_DNA"/>
</dbReference>
<evidence type="ECO:0000313" key="4">
    <source>
        <dbReference type="Proteomes" id="UP001232992"/>
    </source>
</evidence>
<feature type="region of interest" description="Disordered" evidence="1">
    <location>
        <begin position="1"/>
        <end position="35"/>
    </location>
</feature>
<name>A0ABT7C1Y7_9CYAN</name>
<dbReference type="InterPro" id="IPR012296">
    <property type="entry name" value="Nuclease_put_TT1808"/>
</dbReference>
<comment type="caution">
    <text evidence="3">The sequence shown here is derived from an EMBL/GenBank/DDBJ whole genome shotgun (WGS) entry which is preliminary data.</text>
</comment>
<dbReference type="InterPro" id="IPR011335">
    <property type="entry name" value="Restrct_endonuc-II-like"/>
</dbReference>
<dbReference type="PANTHER" id="PTHR33352:SF3">
    <property type="entry name" value="SLR1612 PROTEIN"/>
    <property type="match status" value="1"/>
</dbReference>
<evidence type="ECO:0000313" key="3">
    <source>
        <dbReference type="EMBL" id="MDJ1185458.1"/>
    </source>
</evidence>
<reference evidence="3 4" key="1">
    <citation type="submission" date="2023-01" db="EMBL/GenBank/DDBJ databases">
        <title>Novel diversity within Roseofilum (Cyanobacteria; Desertifilaceae) from marine benthic mats with descriptions of four novel species.</title>
        <authorList>
            <person name="Wang Y."/>
            <person name="Berthold D.E."/>
            <person name="Hu J."/>
            <person name="Lefler F.W."/>
            <person name="Laughinghouse H.D. IV."/>
        </authorList>
    </citation>
    <scope>NUCLEOTIDE SEQUENCE [LARGE SCALE GENOMIC DNA]</scope>
    <source>
        <strain evidence="3 4">BLCC-M143</strain>
    </source>
</reference>
<keyword evidence="3" id="KW-0540">Nuclease</keyword>
<evidence type="ECO:0000259" key="2">
    <source>
        <dbReference type="Pfam" id="PF05685"/>
    </source>
</evidence>
<proteinExistence type="predicted"/>
<dbReference type="Pfam" id="PF05685">
    <property type="entry name" value="Uma2"/>
    <property type="match status" value="1"/>
</dbReference>
<dbReference type="SUPFAM" id="SSF52980">
    <property type="entry name" value="Restriction endonuclease-like"/>
    <property type="match status" value="1"/>
</dbReference>
<dbReference type="CDD" id="cd06260">
    <property type="entry name" value="DUF820-like"/>
    <property type="match status" value="1"/>
</dbReference>
<dbReference type="PANTHER" id="PTHR33352">
    <property type="entry name" value="SLR1095 PROTEIN"/>
    <property type="match status" value="1"/>
</dbReference>
<keyword evidence="3" id="KW-0255">Endonuclease</keyword>
<dbReference type="Gene3D" id="3.90.1570.10">
    <property type="entry name" value="tt1808, chain A"/>
    <property type="match status" value="1"/>
</dbReference>
<feature type="region of interest" description="Disordered" evidence="1">
    <location>
        <begin position="231"/>
        <end position="261"/>
    </location>
</feature>
<dbReference type="Proteomes" id="UP001232992">
    <property type="component" value="Unassembled WGS sequence"/>
</dbReference>
<dbReference type="GO" id="GO:0004519">
    <property type="term" value="F:endonuclease activity"/>
    <property type="evidence" value="ECO:0007669"/>
    <property type="project" value="UniProtKB-KW"/>
</dbReference>